<evidence type="ECO:0000256" key="3">
    <source>
        <dbReference type="ARBA" id="ARBA00022692"/>
    </source>
</evidence>
<comment type="caution">
    <text evidence="6">The sequence shown here is derived from an EMBL/GenBank/DDBJ whole genome shotgun (WGS) entry which is preliminary data.</text>
</comment>
<dbReference type="InterPro" id="IPR012902">
    <property type="entry name" value="N_methyl_site"/>
</dbReference>
<gene>
    <name evidence="6" type="ORF">PGH07_04485</name>
</gene>
<sequence length="170" mass="17680">MRRGFTMIELVFVIVIIGILAAVAIPKLAANRDDAAAKVCENEAAALLQELSGFYAKNGYFDNIERMSSLRVGVATVSGNGQNGIAEAAGTIPAVDGQTISYACNGDVVVTYSAEASTYTDANAVVHNQVGMVTTATVPAASNVPGTILNADFTNREWYKAAPGYVIGGN</sequence>
<comment type="subcellular location">
    <subcellularLocation>
        <location evidence="1">Membrane</location>
        <topology evidence="1">Single-pass membrane protein</topology>
    </subcellularLocation>
</comment>
<protein>
    <submittedName>
        <fullName evidence="6">Prepilin-type N-terminal cleavage/methylation domain-containing protein</fullName>
    </submittedName>
</protein>
<keyword evidence="5" id="KW-0472">Membrane</keyword>
<evidence type="ECO:0000313" key="7">
    <source>
        <dbReference type="Proteomes" id="UP001169069"/>
    </source>
</evidence>
<dbReference type="EMBL" id="JAQIBD010000001">
    <property type="protein sequence ID" value="MDM5271426.1"/>
    <property type="molecule type" value="Genomic_DNA"/>
</dbReference>
<dbReference type="Pfam" id="PF07963">
    <property type="entry name" value="N_methyl"/>
    <property type="match status" value="1"/>
</dbReference>
<accession>A0ABT7QXF0</accession>
<keyword evidence="7" id="KW-1185">Reference proteome</keyword>
<dbReference type="PANTHER" id="PTHR30093">
    <property type="entry name" value="GENERAL SECRETION PATHWAY PROTEIN G"/>
    <property type="match status" value="1"/>
</dbReference>
<keyword evidence="2" id="KW-0488">Methylation</keyword>
<dbReference type="Gene3D" id="3.30.700.10">
    <property type="entry name" value="Glycoprotein, Type 4 Pilin"/>
    <property type="match status" value="1"/>
</dbReference>
<dbReference type="PANTHER" id="PTHR30093:SF44">
    <property type="entry name" value="TYPE II SECRETION SYSTEM CORE PROTEIN G"/>
    <property type="match status" value="1"/>
</dbReference>
<evidence type="ECO:0000256" key="4">
    <source>
        <dbReference type="ARBA" id="ARBA00022989"/>
    </source>
</evidence>
<proteinExistence type="predicted"/>
<reference evidence="6" key="1">
    <citation type="submission" date="2023-01" db="EMBL/GenBank/DDBJ databases">
        <title>Sulfurovum sp. zt1-1 genome assembly.</title>
        <authorList>
            <person name="Wang J."/>
        </authorList>
    </citation>
    <scope>NUCLEOTIDE SEQUENCE</scope>
    <source>
        <strain evidence="6">Zt1-1</strain>
    </source>
</reference>
<evidence type="ECO:0000256" key="1">
    <source>
        <dbReference type="ARBA" id="ARBA00004167"/>
    </source>
</evidence>
<keyword evidence="4" id="KW-1133">Transmembrane helix</keyword>
<organism evidence="6 7">
    <name type="scientific">Sulfurovum zhangzhouensis</name>
    <dbReference type="NCBI Taxonomy" id="3019067"/>
    <lineage>
        <taxon>Bacteria</taxon>
        <taxon>Pseudomonadati</taxon>
        <taxon>Campylobacterota</taxon>
        <taxon>Epsilonproteobacteria</taxon>
        <taxon>Campylobacterales</taxon>
        <taxon>Sulfurovaceae</taxon>
        <taxon>Sulfurovum</taxon>
    </lineage>
</organism>
<dbReference type="InterPro" id="IPR045584">
    <property type="entry name" value="Pilin-like"/>
</dbReference>
<name>A0ABT7QXF0_9BACT</name>
<evidence type="ECO:0000313" key="6">
    <source>
        <dbReference type="EMBL" id="MDM5271426.1"/>
    </source>
</evidence>
<evidence type="ECO:0000256" key="5">
    <source>
        <dbReference type="ARBA" id="ARBA00023136"/>
    </source>
</evidence>
<keyword evidence="3" id="KW-0812">Transmembrane</keyword>
<evidence type="ECO:0000256" key="2">
    <source>
        <dbReference type="ARBA" id="ARBA00022481"/>
    </source>
</evidence>
<dbReference type="NCBIfam" id="TIGR02532">
    <property type="entry name" value="IV_pilin_GFxxxE"/>
    <property type="match status" value="1"/>
</dbReference>
<dbReference type="SUPFAM" id="SSF54523">
    <property type="entry name" value="Pili subunits"/>
    <property type="match status" value="1"/>
</dbReference>
<dbReference type="RefSeq" id="WP_289412861.1">
    <property type="nucleotide sequence ID" value="NZ_JAQIBD010000001.1"/>
</dbReference>
<dbReference type="Proteomes" id="UP001169069">
    <property type="component" value="Unassembled WGS sequence"/>
</dbReference>